<dbReference type="SUPFAM" id="SSF53335">
    <property type="entry name" value="S-adenosyl-L-methionine-dependent methyltransferases"/>
    <property type="match status" value="1"/>
</dbReference>
<dbReference type="Gene3D" id="3.40.50.150">
    <property type="entry name" value="Vaccinia Virus protein VP39"/>
    <property type="match status" value="1"/>
</dbReference>
<name>A0A512N4U8_9HYPH</name>
<comment type="caution">
    <text evidence="4">The sequence shown here is derived from an EMBL/GenBank/DDBJ whole genome shotgun (WGS) entry which is preliminary data.</text>
</comment>
<evidence type="ECO:0000256" key="3">
    <source>
        <dbReference type="ARBA" id="ARBA00022691"/>
    </source>
</evidence>
<dbReference type="AlphaFoldDB" id="A0A512N4U8"/>
<proteinExistence type="predicted"/>
<evidence type="ECO:0000313" key="5">
    <source>
        <dbReference type="Proteomes" id="UP000321058"/>
    </source>
</evidence>
<organism evidence="4 5">
    <name type="scientific">Reyranella soli</name>
    <dbReference type="NCBI Taxonomy" id="1230389"/>
    <lineage>
        <taxon>Bacteria</taxon>
        <taxon>Pseudomonadati</taxon>
        <taxon>Pseudomonadota</taxon>
        <taxon>Alphaproteobacteria</taxon>
        <taxon>Hyphomicrobiales</taxon>
        <taxon>Reyranellaceae</taxon>
        <taxon>Reyranella</taxon>
    </lineage>
</organism>
<gene>
    <name evidence="4" type="ORF">RSO01_11730</name>
</gene>
<keyword evidence="5" id="KW-1185">Reference proteome</keyword>
<dbReference type="EMBL" id="BKAJ01000020">
    <property type="protein sequence ID" value="GEP54007.1"/>
    <property type="molecule type" value="Genomic_DNA"/>
</dbReference>
<dbReference type="InterPro" id="IPR002935">
    <property type="entry name" value="SAM_O-MeTrfase"/>
</dbReference>
<dbReference type="PROSITE" id="PS51682">
    <property type="entry name" value="SAM_OMT_I"/>
    <property type="match status" value="1"/>
</dbReference>
<dbReference type="InterPro" id="IPR029063">
    <property type="entry name" value="SAM-dependent_MTases_sf"/>
</dbReference>
<dbReference type="Pfam" id="PF13578">
    <property type="entry name" value="Methyltransf_24"/>
    <property type="match status" value="1"/>
</dbReference>
<keyword evidence="3" id="KW-0949">S-adenosyl-L-methionine</keyword>
<evidence type="ECO:0000256" key="1">
    <source>
        <dbReference type="ARBA" id="ARBA00022603"/>
    </source>
</evidence>
<evidence type="ECO:0008006" key="6">
    <source>
        <dbReference type="Google" id="ProtNLM"/>
    </source>
</evidence>
<accession>A0A512N4U8</accession>
<evidence type="ECO:0000256" key="2">
    <source>
        <dbReference type="ARBA" id="ARBA00022679"/>
    </source>
</evidence>
<reference evidence="4 5" key="1">
    <citation type="submission" date="2019-07" db="EMBL/GenBank/DDBJ databases">
        <title>Whole genome shotgun sequence of Reyranella soli NBRC 108950.</title>
        <authorList>
            <person name="Hosoyama A."/>
            <person name="Uohara A."/>
            <person name="Ohji S."/>
            <person name="Ichikawa N."/>
        </authorList>
    </citation>
    <scope>NUCLEOTIDE SEQUENCE [LARGE SCALE GENOMIC DNA]</scope>
    <source>
        <strain evidence="4 5">NBRC 108950</strain>
    </source>
</reference>
<evidence type="ECO:0000313" key="4">
    <source>
        <dbReference type="EMBL" id="GEP54007.1"/>
    </source>
</evidence>
<keyword evidence="1" id="KW-0489">Methyltransferase</keyword>
<dbReference type="Proteomes" id="UP000321058">
    <property type="component" value="Unassembled WGS sequence"/>
</dbReference>
<protein>
    <recommendedName>
        <fullName evidence="6">O-methyltransferase</fullName>
    </recommendedName>
</protein>
<dbReference type="GO" id="GO:0008171">
    <property type="term" value="F:O-methyltransferase activity"/>
    <property type="evidence" value="ECO:0007669"/>
    <property type="project" value="InterPro"/>
</dbReference>
<sequence length="358" mass="38629">MDPNIRPLEPRIGNALEGLPLTPASLTEVMASPIADELDAYFRDYPPTSLMGGRSRALLFALVRMQRPAVAAEVGTYNGGGAEVITRALWENGEGFLHTTDPFGADRCPEIFARWPGELRRLVEFHPLNSMDFFLKLHHRRVALDFVLVDGDHDYELALFDLQMASRLLRPGGIVVMNDSVQTGPFQAAKTFLAANPAWRELGTAIASYDENTPFAGGRASQSGTGFAVLQAPSHWSIGAIPRSWGQAPIAASLVEGLALEALPQVTSGHLHYQAILRLFGDGPPQEAKRVGVIPVKLDGDARSLAHQLAQPMKFQASANAIDPKSTFEIELCWQADPGAPTLALASLPSPLPNRAGS</sequence>
<keyword evidence="2" id="KW-0808">Transferase</keyword>
<dbReference type="GO" id="GO:0032259">
    <property type="term" value="P:methylation"/>
    <property type="evidence" value="ECO:0007669"/>
    <property type="project" value="UniProtKB-KW"/>
</dbReference>